<dbReference type="Gene3D" id="3.40.640.10">
    <property type="entry name" value="Type I PLP-dependent aspartate aminotransferase-like (Major domain)"/>
    <property type="match status" value="1"/>
</dbReference>
<feature type="domain" description="Aromatic amino acid beta-eliminating lyase/threonine aldolase" evidence="4">
    <location>
        <begin position="4"/>
        <end position="286"/>
    </location>
</feature>
<name>A0ABT8UJY8_9MYCO</name>
<accession>A0ABT8UJY8</accession>
<comment type="similarity">
    <text evidence="2">Belongs to the threonine aldolase family.</text>
</comment>
<dbReference type="PIRSF" id="PIRSF017617">
    <property type="entry name" value="Thr_aldolase"/>
    <property type="match status" value="1"/>
</dbReference>
<keyword evidence="3" id="KW-0663">Pyridoxal phosphate</keyword>
<dbReference type="EMBL" id="JAUMSQ010000123">
    <property type="protein sequence ID" value="MDO3637362.1"/>
    <property type="molecule type" value="Genomic_DNA"/>
</dbReference>
<dbReference type="NCBIfam" id="NF041359">
    <property type="entry name" value="GntG_guanitoxin"/>
    <property type="match status" value="1"/>
</dbReference>
<dbReference type="SUPFAM" id="SSF53383">
    <property type="entry name" value="PLP-dependent transferases"/>
    <property type="match status" value="1"/>
</dbReference>
<keyword evidence="6" id="KW-1185">Reference proteome</keyword>
<dbReference type="Pfam" id="PF01212">
    <property type="entry name" value="Beta_elim_lyase"/>
    <property type="match status" value="1"/>
</dbReference>
<organism evidence="5 6">
    <name type="scientific">Mycolicibacterium arseniciresistens</name>
    <dbReference type="NCBI Taxonomy" id="3062257"/>
    <lineage>
        <taxon>Bacteria</taxon>
        <taxon>Bacillati</taxon>
        <taxon>Actinomycetota</taxon>
        <taxon>Actinomycetes</taxon>
        <taxon>Mycobacteriales</taxon>
        <taxon>Mycobacteriaceae</taxon>
        <taxon>Mycolicibacterium</taxon>
    </lineage>
</organism>
<dbReference type="InterPro" id="IPR023603">
    <property type="entry name" value="Low_specificity_L-TA-like"/>
</dbReference>
<dbReference type="PANTHER" id="PTHR48097:SF9">
    <property type="entry name" value="L-THREONINE ALDOLASE"/>
    <property type="match status" value="1"/>
</dbReference>
<dbReference type="InterPro" id="IPR015421">
    <property type="entry name" value="PyrdxlP-dep_Trfase_major"/>
</dbReference>
<evidence type="ECO:0000256" key="2">
    <source>
        <dbReference type="ARBA" id="ARBA00006966"/>
    </source>
</evidence>
<evidence type="ECO:0000313" key="6">
    <source>
        <dbReference type="Proteomes" id="UP001168823"/>
    </source>
</evidence>
<evidence type="ECO:0000313" key="5">
    <source>
        <dbReference type="EMBL" id="MDO3637362.1"/>
    </source>
</evidence>
<dbReference type="PANTHER" id="PTHR48097">
    <property type="entry name" value="L-THREONINE ALDOLASE-RELATED"/>
    <property type="match status" value="1"/>
</dbReference>
<evidence type="ECO:0000259" key="4">
    <source>
        <dbReference type="Pfam" id="PF01212"/>
    </source>
</evidence>
<dbReference type="InterPro" id="IPR001597">
    <property type="entry name" value="ArAA_b-elim_lyase/Thr_aldolase"/>
</dbReference>
<dbReference type="Proteomes" id="UP001168823">
    <property type="component" value="Unassembled WGS sequence"/>
</dbReference>
<sequence>MPVDLRSDTVTRPTAAMRAAMADAEVGDDQYGEDPTTNRLQDMLAELLGKEAALWLPSGTMANQVALRVLTRPGDEVIAAAESHAAWHEAGGAALNAGVQIVEIGSRGTFTADEMLAAIKPSGLPVFPVTTVLQIENTHNRAGGVVFPQADVVELCTLAGERGLATFLDGARLWNAAVATGATPGELAAPFDLVSVAFSKGLGAPGGSLLAGSADLIAQADRHRRRMGGAMRQNGIFAAAALYGLDHHVDRLAEDHANARALAETLSGVISIDLATVQTNIVVFHLPAALELDAAELVSRARDRGVLLNAFGPRTVRAVTHLDVDAEQCRRAAQTLVELLS</sequence>
<dbReference type="RefSeq" id="WP_302914968.1">
    <property type="nucleotide sequence ID" value="NZ_JAUMSQ010000123.1"/>
</dbReference>
<gene>
    <name evidence="5" type="ORF">Q2100_16585</name>
</gene>
<evidence type="ECO:0000256" key="1">
    <source>
        <dbReference type="ARBA" id="ARBA00001933"/>
    </source>
</evidence>
<dbReference type="InterPro" id="IPR015424">
    <property type="entry name" value="PyrdxlP-dep_Trfase"/>
</dbReference>
<reference evidence="5" key="1">
    <citation type="submission" date="2023-07" db="EMBL/GenBank/DDBJ databases">
        <title>Mycolicibacterium sp. nov., a novel bacterial species.</title>
        <authorList>
            <person name="Cao Y."/>
        </authorList>
    </citation>
    <scope>NUCLEOTIDE SEQUENCE</scope>
    <source>
        <strain evidence="5">KC 300</strain>
    </source>
</reference>
<comment type="caution">
    <text evidence="5">The sequence shown here is derived from an EMBL/GenBank/DDBJ whole genome shotgun (WGS) entry which is preliminary data.</text>
</comment>
<comment type="cofactor">
    <cofactor evidence="1">
        <name>pyridoxal 5'-phosphate</name>
        <dbReference type="ChEBI" id="CHEBI:597326"/>
    </cofactor>
</comment>
<dbReference type="Gene3D" id="3.90.1150.10">
    <property type="entry name" value="Aspartate Aminotransferase, domain 1"/>
    <property type="match status" value="1"/>
</dbReference>
<evidence type="ECO:0000256" key="3">
    <source>
        <dbReference type="ARBA" id="ARBA00022898"/>
    </source>
</evidence>
<proteinExistence type="inferred from homology"/>
<dbReference type="InterPro" id="IPR015422">
    <property type="entry name" value="PyrdxlP-dep_Trfase_small"/>
</dbReference>
<protein>
    <submittedName>
        <fullName evidence="5">GntG family PLP-dependent aldolase</fullName>
    </submittedName>
</protein>